<accession>A0A6L2P4X7</accession>
<name>A0A6L2P4X7_TANCI</name>
<dbReference type="AlphaFoldDB" id="A0A6L2P4X7"/>
<proteinExistence type="predicted"/>
<protein>
    <submittedName>
        <fullName evidence="1">Uncharacterized protein</fullName>
    </submittedName>
</protein>
<organism evidence="1">
    <name type="scientific">Tanacetum cinerariifolium</name>
    <name type="common">Dalmatian daisy</name>
    <name type="synonym">Chrysanthemum cinerariifolium</name>
    <dbReference type="NCBI Taxonomy" id="118510"/>
    <lineage>
        <taxon>Eukaryota</taxon>
        <taxon>Viridiplantae</taxon>
        <taxon>Streptophyta</taxon>
        <taxon>Embryophyta</taxon>
        <taxon>Tracheophyta</taxon>
        <taxon>Spermatophyta</taxon>
        <taxon>Magnoliopsida</taxon>
        <taxon>eudicotyledons</taxon>
        <taxon>Gunneridae</taxon>
        <taxon>Pentapetalae</taxon>
        <taxon>asterids</taxon>
        <taxon>campanulids</taxon>
        <taxon>Asterales</taxon>
        <taxon>Asteraceae</taxon>
        <taxon>Asteroideae</taxon>
        <taxon>Anthemideae</taxon>
        <taxon>Anthemidinae</taxon>
        <taxon>Tanacetum</taxon>
    </lineage>
</organism>
<evidence type="ECO:0000313" key="1">
    <source>
        <dbReference type="EMBL" id="GEU93481.1"/>
    </source>
</evidence>
<sequence>MGKSGKKRCTAFGQENWSQVNSGSKRRVTGVTGERTFGVPRVANWRLFEGYGFEDTLREMMKLEYIYEGDGDVFVDYSWEIALSIDNVIYPEWVLEFFSTLYFDKDVDRNNLMKEKCICF</sequence>
<reference evidence="1" key="1">
    <citation type="journal article" date="2019" name="Sci. Rep.">
        <title>Draft genome of Tanacetum cinerariifolium, the natural source of mosquito coil.</title>
        <authorList>
            <person name="Yamashiro T."/>
            <person name="Shiraishi A."/>
            <person name="Satake H."/>
            <person name="Nakayama K."/>
        </authorList>
    </citation>
    <scope>NUCLEOTIDE SEQUENCE</scope>
</reference>
<gene>
    <name evidence="1" type="ORF">Tci_065459</name>
</gene>
<dbReference type="EMBL" id="BKCJ010010864">
    <property type="protein sequence ID" value="GEU93481.1"/>
    <property type="molecule type" value="Genomic_DNA"/>
</dbReference>
<comment type="caution">
    <text evidence="1">The sequence shown here is derived from an EMBL/GenBank/DDBJ whole genome shotgun (WGS) entry which is preliminary data.</text>
</comment>